<evidence type="ECO:0000256" key="3">
    <source>
        <dbReference type="ARBA" id="ARBA00022801"/>
    </source>
</evidence>
<dbReference type="OrthoDB" id="273314at2"/>
<accession>A0A369AWE9</accession>
<dbReference type="GO" id="GO:0004553">
    <property type="term" value="F:hydrolase activity, hydrolyzing O-glycosyl compounds"/>
    <property type="evidence" value="ECO:0007669"/>
    <property type="project" value="InterPro"/>
</dbReference>
<evidence type="ECO:0000313" key="6">
    <source>
        <dbReference type="Proteomes" id="UP000253034"/>
    </source>
</evidence>
<evidence type="ECO:0000256" key="4">
    <source>
        <dbReference type="ARBA" id="ARBA00023295"/>
    </source>
</evidence>
<gene>
    <name evidence="5" type="ORF">DFR58_11727</name>
</gene>
<dbReference type="SUPFAM" id="SSF75005">
    <property type="entry name" value="Arabinanase/levansucrase/invertase"/>
    <property type="match status" value="2"/>
</dbReference>
<dbReference type="EMBL" id="QPJT01000017">
    <property type="protein sequence ID" value="RCX13491.1"/>
    <property type="molecule type" value="Genomic_DNA"/>
</dbReference>
<keyword evidence="4" id="KW-0326">Glycosidase</keyword>
<dbReference type="InterPro" id="IPR023296">
    <property type="entry name" value="Glyco_hydro_beta-prop_sf"/>
</dbReference>
<evidence type="ECO:0000256" key="1">
    <source>
        <dbReference type="ARBA" id="ARBA00009865"/>
    </source>
</evidence>
<dbReference type="PANTHER" id="PTHR43817:SF1">
    <property type="entry name" value="HYDROLASE, FAMILY 43, PUTATIVE (AFU_ORTHOLOGUE AFUA_3G01660)-RELATED"/>
    <property type="match status" value="1"/>
</dbReference>
<evidence type="ECO:0000256" key="2">
    <source>
        <dbReference type="ARBA" id="ARBA00022729"/>
    </source>
</evidence>
<dbReference type="Pfam" id="PF04616">
    <property type="entry name" value="Glyco_hydro_43"/>
    <property type="match status" value="1"/>
</dbReference>
<comment type="caution">
    <text evidence="5">The sequence shown here is derived from an EMBL/GenBank/DDBJ whole genome shotgun (WGS) entry which is preliminary data.</text>
</comment>
<name>A0A369AWE9_9FIRM</name>
<dbReference type="GO" id="GO:0005975">
    <property type="term" value="P:carbohydrate metabolic process"/>
    <property type="evidence" value="ECO:0007669"/>
    <property type="project" value="InterPro"/>
</dbReference>
<keyword evidence="2" id="KW-0732">Signal</keyword>
<sequence>MEDLNDYQSNQDYTYILCYTRTPLDNLIYSPKLAYSMHLAVSKDGKAYEGLNHNSGVLFAKATSNEDGTLNAKSLKNPYIFYMADGAFGVIAERTEFDGENDSQSKGCIILFTSSDLLSYEEIGLIDLKGNTFVSDAICEYNPDTKIYEITWCDASGNYFKNTMPDFSDLGSASQPKAASAFSIESAPTAIEGAVERNVIGISREIGNRVKTKLSVLKNTEIRVEETVNAASPIDVERVKATAVYNDGSKAVKKVVWDTTGIDWDVDGTYAITGIVHQDTYKFPIAVNRADPCIIKWKNKYYFIATNDDASIPQGIYLREAKTIPGLVNARESLILDDKAYSHINKFFWAPELHIVGDELYIFFAGSDGTLEDSGVFGNIHSHVMKLKAGGNPIYANDWEMPVRVQKKDGGYLFDSGITLDMTYFAADGRHYVMWAQRQFSPVDQGSWLYIANVDPKAPWRLINDPVLICKPEYGWENNNVIVDEGPFAIIANEYIFVTFSGALIDATYCVGMLTAERGADLLDVNSWTKGNYPYLTSRSVNGEYGPGHNSYVFDEDGNCYNAYHARYGIDGPRSSGIRRVQFDNEGYPVMDLTEELDLNKDLRLVKTKVIVKK</sequence>
<comment type="similarity">
    <text evidence="1">Belongs to the glycosyl hydrolase 43 family.</text>
</comment>
<keyword evidence="3" id="KW-0378">Hydrolase</keyword>
<dbReference type="Gene3D" id="2.115.10.20">
    <property type="entry name" value="Glycosyl hydrolase domain, family 43"/>
    <property type="match status" value="1"/>
</dbReference>
<reference evidence="5 6" key="1">
    <citation type="submission" date="2018-07" db="EMBL/GenBank/DDBJ databases">
        <title>Genomic Encyclopedia of Type Strains, Phase IV (KMG-IV): sequencing the most valuable type-strain genomes for metagenomic binning, comparative biology and taxonomic classification.</title>
        <authorList>
            <person name="Goeker M."/>
        </authorList>
    </citation>
    <scope>NUCLEOTIDE SEQUENCE [LARGE SCALE GENOMIC DNA]</scope>
    <source>
        <strain evidence="5 6">DSM 27016</strain>
    </source>
</reference>
<dbReference type="InterPro" id="IPR006710">
    <property type="entry name" value="Glyco_hydro_43"/>
</dbReference>
<keyword evidence="6" id="KW-1185">Reference proteome</keyword>
<evidence type="ECO:0000313" key="5">
    <source>
        <dbReference type="EMBL" id="RCX13491.1"/>
    </source>
</evidence>
<dbReference type="PANTHER" id="PTHR43817">
    <property type="entry name" value="GLYCOSYL HYDROLASE"/>
    <property type="match status" value="1"/>
</dbReference>
<organism evidence="5 6">
    <name type="scientific">Anaerobacterium chartisolvens</name>
    <dbReference type="NCBI Taxonomy" id="1297424"/>
    <lineage>
        <taxon>Bacteria</taxon>
        <taxon>Bacillati</taxon>
        <taxon>Bacillota</taxon>
        <taxon>Clostridia</taxon>
        <taxon>Eubacteriales</taxon>
        <taxon>Oscillospiraceae</taxon>
        <taxon>Anaerobacterium</taxon>
    </lineage>
</organism>
<protein>
    <submittedName>
        <fullName evidence="5">GH43 family beta-xylosidase</fullName>
    </submittedName>
</protein>
<dbReference type="Proteomes" id="UP000253034">
    <property type="component" value="Unassembled WGS sequence"/>
</dbReference>
<dbReference type="RefSeq" id="WP_114298549.1">
    <property type="nucleotide sequence ID" value="NZ_QPJT01000017.1"/>
</dbReference>
<dbReference type="AlphaFoldDB" id="A0A369AWE9"/>
<dbReference type="CDD" id="cd18818">
    <property type="entry name" value="GH43_GbtXyl43B-like"/>
    <property type="match status" value="1"/>
</dbReference>
<proteinExistence type="inferred from homology"/>